<reference evidence="1 2" key="1">
    <citation type="submission" date="2006-06" db="EMBL/GenBank/DDBJ databases">
        <authorList>
            <person name="Moran M.A."/>
            <person name="Ferriera S."/>
            <person name="Johnson J."/>
            <person name="Kravitz S."/>
            <person name="Beeson K."/>
            <person name="Sutton G."/>
            <person name="Rogers Y.-H."/>
            <person name="Friedman R."/>
            <person name="Frazier M."/>
            <person name="Venter J.C."/>
        </authorList>
    </citation>
    <scope>NUCLEOTIDE SEQUENCE [LARGE SCALE GENOMIC DNA]</scope>
    <source>
        <strain evidence="1 2">E-37</strain>
    </source>
</reference>
<evidence type="ECO:0000313" key="2">
    <source>
        <dbReference type="Proteomes" id="UP000005713"/>
    </source>
</evidence>
<comment type="caution">
    <text evidence="1">The sequence shown here is derived from an EMBL/GenBank/DDBJ whole genome shotgun (WGS) entry which is preliminary data.</text>
</comment>
<evidence type="ECO:0000313" key="1">
    <source>
        <dbReference type="EMBL" id="EBA10007.1"/>
    </source>
</evidence>
<name>A3JZV4_SAGS3</name>
<dbReference type="Proteomes" id="UP000005713">
    <property type="component" value="Unassembled WGS sequence"/>
</dbReference>
<sequence length="34" mass="3724">MKAVPPSALEHKTPDFLPETTFVTPALAQATVWE</sequence>
<gene>
    <name evidence="1" type="ORF">SSE37_09363</name>
</gene>
<protein>
    <submittedName>
        <fullName evidence="1">Uncharacterized protein</fullName>
    </submittedName>
</protein>
<proteinExistence type="predicted"/>
<accession>A3JZV4</accession>
<dbReference type="EMBL" id="AAYA01000002">
    <property type="protein sequence ID" value="EBA10007.1"/>
    <property type="molecule type" value="Genomic_DNA"/>
</dbReference>
<dbReference type="AlphaFoldDB" id="A3JZV4"/>
<keyword evidence="2" id="KW-1185">Reference proteome</keyword>
<organism evidence="1 2">
    <name type="scientific">Sagittula stellata (strain ATCC 700073 / DSM 11524 / E-37)</name>
    <dbReference type="NCBI Taxonomy" id="388399"/>
    <lineage>
        <taxon>Bacteria</taxon>
        <taxon>Pseudomonadati</taxon>
        <taxon>Pseudomonadota</taxon>
        <taxon>Alphaproteobacteria</taxon>
        <taxon>Rhodobacterales</taxon>
        <taxon>Roseobacteraceae</taxon>
        <taxon>Sagittula</taxon>
    </lineage>
</organism>